<dbReference type="OrthoDB" id="4400658at2759"/>
<accession>A0A395GRT1</accession>
<dbReference type="EMBL" id="KZ824456">
    <property type="protein sequence ID" value="RAK98149.1"/>
    <property type="molecule type" value="Genomic_DNA"/>
</dbReference>
<feature type="compositionally biased region" description="Acidic residues" evidence="1">
    <location>
        <begin position="79"/>
        <end position="88"/>
    </location>
</feature>
<organism evidence="2 3">
    <name type="scientific">Aspergillus ibericus CBS 121593</name>
    <dbReference type="NCBI Taxonomy" id="1448316"/>
    <lineage>
        <taxon>Eukaryota</taxon>
        <taxon>Fungi</taxon>
        <taxon>Dikarya</taxon>
        <taxon>Ascomycota</taxon>
        <taxon>Pezizomycotina</taxon>
        <taxon>Eurotiomycetes</taxon>
        <taxon>Eurotiomycetidae</taxon>
        <taxon>Eurotiales</taxon>
        <taxon>Aspergillaceae</taxon>
        <taxon>Aspergillus</taxon>
        <taxon>Aspergillus subgen. Circumdati</taxon>
    </lineage>
</organism>
<gene>
    <name evidence="2" type="ORF">BO80DRAFT_467256</name>
</gene>
<evidence type="ECO:0000313" key="3">
    <source>
        <dbReference type="Proteomes" id="UP000249402"/>
    </source>
</evidence>
<evidence type="ECO:0000313" key="2">
    <source>
        <dbReference type="EMBL" id="RAK98149.1"/>
    </source>
</evidence>
<keyword evidence="3" id="KW-1185">Reference proteome</keyword>
<dbReference type="AlphaFoldDB" id="A0A395GRT1"/>
<reference evidence="2 3" key="1">
    <citation type="submission" date="2018-02" db="EMBL/GenBank/DDBJ databases">
        <title>The genomes of Aspergillus section Nigri reveals drivers in fungal speciation.</title>
        <authorList>
            <consortium name="DOE Joint Genome Institute"/>
            <person name="Vesth T.C."/>
            <person name="Nybo J."/>
            <person name="Theobald S."/>
            <person name="Brandl J."/>
            <person name="Frisvad J.C."/>
            <person name="Nielsen K.F."/>
            <person name="Lyhne E.K."/>
            <person name="Kogle M.E."/>
            <person name="Kuo A."/>
            <person name="Riley R."/>
            <person name="Clum A."/>
            <person name="Nolan M."/>
            <person name="Lipzen A."/>
            <person name="Salamov A."/>
            <person name="Henrissat B."/>
            <person name="Wiebenga A."/>
            <person name="De vries R.P."/>
            <person name="Grigoriev I.V."/>
            <person name="Mortensen U.H."/>
            <person name="Andersen M.R."/>
            <person name="Baker S.E."/>
        </authorList>
    </citation>
    <scope>NUCLEOTIDE SEQUENCE [LARGE SCALE GENOMIC DNA]</scope>
    <source>
        <strain evidence="2 3">CBS 121593</strain>
    </source>
</reference>
<feature type="compositionally biased region" description="Low complexity" evidence="1">
    <location>
        <begin position="42"/>
        <end position="58"/>
    </location>
</feature>
<protein>
    <submittedName>
        <fullName evidence="2">Uncharacterized protein</fullName>
    </submittedName>
</protein>
<name>A0A395GRT1_9EURO</name>
<dbReference type="GeneID" id="37227703"/>
<sequence>MSAQPRKASGQYHLTGADIVESIDDLGSTGQWEDLNRRAHQASEQSAASSAQKQSGSQHRAPDRNQSFRPYQPNKGAAEEEEDLLPDE</sequence>
<dbReference type="VEuPathDB" id="FungiDB:BO80DRAFT_467256"/>
<proteinExistence type="predicted"/>
<dbReference type="Proteomes" id="UP000249402">
    <property type="component" value="Unassembled WGS sequence"/>
</dbReference>
<dbReference type="RefSeq" id="XP_025572477.1">
    <property type="nucleotide sequence ID" value="XM_025722838.1"/>
</dbReference>
<feature type="region of interest" description="Disordered" evidence="1">
    <location>
        <begin position="29"/>
        <end position="88"/>
    </location>
</feature>
<evidence type="ECO:0000256" key="1">
    <source>
        <dbReference type="SAM" id="MobiDB-lite"/>
    </source>
</evidence>